<comment type="caution">
    <text evidence="2">The sequence shown here is derived from an EMBL/GenBank/DDBJ whole genome shotgun (WGS) entry which is preliminary data.</text>
</comment>
<protein>
    <recommendedName>
        <fullName evidence="1">DUF6456 domain-containing protein</fullName>
    </recommendedName>
</protein>
<name>A0A840XUZ5_9PROT</name>
<evidence type="ECO:0000313" key="3">
    <source>
        <dbReference type="Proteomes" id="UP000562254"/>
    </source>
</evidence>
<evidence type="ECO:0000313" key="2">
    <source>
        <dbReference type="EMBL" id="MBB5691716.1"/>
    </source>
</evidence>
<dbReference type="Pfam" id="PF20057">
    <property type="entry name" value="DUF6456"/>
    <property type="match status" value="1"/>
</dbReference>
<feature type="domain" description="DUF6456" evidence="1">
    <location>
        <begin position="63"/>
        <end position="177"/>
    </location>
</feature>
<dbReference type="AlphaFoldDB" id="A0A840XUZ5"/>
<reference evidence="2 3" key="1">
    <citation type="submission" date="2020-08" db="EMBL/GenBank/DDBJ databases">
        <title>Genomic Encyclopedia of Type Strains, Phase IV (KMG-IV): sequencing the most valuable type-strain genomes for metagenomic binning, comparative biology and taxonomic classification.</title>
        <authorList>
            <person name="Goeker M."/>
        </authorList>
    </citation>
    <scope>NUCLEOTIDE SEQUENCE [LARGE SCALE GENOMIC DNA]</scope>
    <source>
        <strain evidence="2 3">DSM 25895</strain>
    </source>
</reference>
<evidence type="ECO:0000259" key="1">
    <source>
        <dbReference type="Pfam" id="PF20057"/>
    </source>
</evidence>
<dbReference type="InterPro" id="IPR045599">
    <property type="entry name" value="DUF6456"/>
</dbReference>
<dbReference type="Proteomes" id="UP000562254">
    <property type="component" value="Unassembled WGS sequence"/>
</dbReference>
<dbReference type="EMBL" id="JACIJE010000016">
    <property type="protein sequence ID" value="MBB5691716.1"/>
    <property type="molecule type" value="Genomic_DNA"/>
</dbReference>
<dbReference type="RefSeq" id="WP_184487110.1">
    <property type="nucleotide sequence ID" value="NZ_JAAEDJ010000054.1"/>
</dbReference>
<gene>
    <name evidence="2" type="ORF">FHS88_003877</name>
</gene>
<sequence>MAGKRKAKRVTVPCEDLSKPSPWRLQHGWFDEGVRGKDPDTGTPILHRRAVDTLGMMLANGTITREMHEAGCMFRTAFRTAALDGMRTSALLYLPSSQAGLTLSERQAAARSRLAEALALLGGADSPGGSCLWHVVGLEHSLREWATHRGWSGRPVHHVQAQGMLVAALGVLAVHYGLVPRRTAA</sequence>
<accession>A0A840XUZ5</accession>
<keyword evidence="3" id="KW-1185">Reference proteome</keyword>
<organism evidence="2 3">
    <name type="scientific">Neoroseomonas alkaliterrae</name>
    <dbReference type="NCBI Taxonomy" id="1452450"/>
    <lineage>
        <taxon>Bacteria</taxon>
        <taxon>Pseudomonadati</taxon>
        <taxon>Pseudomonadota</taxon>
        <taxon>Alphaproteobacteria</taxon>
        <taxon>Acetobacterales</taxon>
        <taxon>Acetobacteraceae</taxon>
        <taxon>Neoroseomonas</taxon>
    </lineage>
</organism>
<proteinExistence type="predicted"/>